<keyword evidence="4" id="KW-1185">Reference proteome</keyword>
<sequence length="126" mass="14001">MVMVVLMLALVQLHSVAGAEAAAAAAAGKTYTVAWNYPFQQNFYTHWNQGTSYVVGDRLRFLYNNTYHNVVRVNEEEFLACKASAVPHTDGDTVFHLNHPGRQFYICTHVGHCAAGMKLEVIVNEA</sequence>
<dbReference type="EMBL" id="OZ023703">
    <property type="protein sequence ID" value="CAK9871603.1"/>
    <property type="molecule type" value="Genomic_DNA"/>
</dbReference>
<evidence type="ECO:0000259" key="2">
    <source>
        <dbReference type="PROSITE" id="PS51485"/>
    </source>
</evidence>
<protein>
    <recommendedName>
        <fullName evidence="2">Phytocyanin domain-containing protein</fullName>
    </recommendedName>
</protein>
<evidence type="ECO:0000313" key="4">
    <source>
        <dbReference type="Proteomes" id="UP001497522"/>
    </source>
</evidence>
<feature type="signal peptide" evidence="1">
    <location>
        <begin position="1"/>
        <end position="18"/>
    </location>
</feature>
<dbReference type="InterPro" id="IPR039391">
    <property type="entry name" value="Phytocyanin-like"/>
</dbReference>
<proteinExistence type="predicted"/>
<dbReference type="PANTHER" id="PTHR33021">
    <property type="entry name" value="BLUE COPPER PROTEIN"/>
    <property type="match status" value="1"/>
</dbReference>
<dbReference type="InterPro" id="IPR008972">
    <property type="entry name" value="Cupredoxin"/>
</dbReference>
<organism evidence="3 4">
    <name type="scientific">Sphagnum jensenii</name>
    <dbReference type="NCBI Taxonomy" id="128206"/>
    <lineage>
        <taxon>Eukaryota</taxon>
        <taxon>Viridiplantae</taxon>
        <taxon>Streptophyta</taxon>
        <taxon>Embryophyta</taxon>
        <taxon>Bryophyta</taxon>
        <taxon>Sphagnophytina</taxon>
        <taxon>Sphagnopsida</taxon>
        <taxon>Sphagnales</taxon>
        <taxon>Sphagnaceae</taxon>
        <taxon>Sphagnum</taxon>
    </lineage>
</organism>
<dbReference type="Pfam" id="PF02298">
    <property type="entry name" value="Cu_bind_like"/>
    <property type="match status" value="1"/>
</dbReference>
<dbReference type="PROSITE" id="PS51485">
    <property type="entry name" value="PHYTOCYANIN"/>
    <property type="match status" value="1"/>
</dbReference>
<reference evidence="3 4" key="1">
    <citation type="submission" date="2024-03" db="EMBL/GenBank/DDBJ databases">
        <authorList>
            <consortium name="ELIXIR-Norway"/>
            <consortium name="Elixir Norway"/>
        </authorList>
    </citation>
    <scope>NUCLEOTIDE SEQUENCE [LARGE SCALE GENOMIC DNA]</scope>
</reference>
<dbReference type="Gene3D" id="2.60.40.420">
    <property type="entry name" value="Cupredoxins - blue copper proteins"/>
    <property type="match status" value="1"/>
</dbReference>
<name>A0ABP1B9C3_9BRYO</name>
<keyword evidence="1" id="KW-0732">Signal</keyword>
<accession>A0ABP1B9C3</accession>
<gene>
    <name evidence="3" type="ORF">CSSPJE1EN2_LOCUS14271</name>
</gene>
<dbReference type="SUPFAM" id="SSF49503">
    <property type="entry name" value="Cupredoxins"/>
    <property type="match status" value="1"/>
</dbReference>
<dbReference type="Proteomes" id="UP001497522">
    <property type="component" value="Chromosome 2"/>
</dbReference>
<dbReference type="PANTHER" id="PTHR33021:SF339">
    <property type="entry name" value="OS07G0570600 PROTEIN"/>
    <property type="match status" value="1"/>
</dbReference>
<feature type="domain" description="Phytocyanin" evidence="2">
    <location>
        <begin position="29"/>
        <end position="125"/>
    </location>
</feature>
<evidence type="ECO:0000313" key="3">
    <source>
        <dbReference type="EMBL" id="CAK9871603.1"/>
    </source>
</evidence>
<evidence type="ECO:0000256" key="1">
    <source>
        <dbReference type="SAM" id="SignalP"/>
    </source>
</evidence>
<feature type="chain" id="PRO_5046610098" description="Phytocyanin domain-containing protein" evidence="1">
    <location>
        <begin position="19"/>
        <end position="126"/>
    </location>
</feature>
<dbReference type="InterPro" id="IPR003245">
    <property type="entry name" value="Phytocyanin_dom"/>
</dbReference>